<feature type="transmembrane region" description="Helical" evidence="1">
    <location>
        <begin position="383"/>
        <end position="403"/>
    </location>
</feature>
<name>D8J2S3_HALJB</name>
<feature type="transmembrane region" description="Helical" evidence="1">
    <location>
        <begin position="168"/>
        <end position="187"/>
    </location>
</feature>
<feature type="transmembrane region" description="Helical" evidence="1">
    <location>
        <begin position="294"/>
        <end position="312"/>
    </location>
</feature>
<dbReference type="PANTHER" id="PTHR11360">
    <property type="entry name" value="MONOCARBOXYLATE TRANSPORTER"/>
    <property type="match status" value="1"/>
</dbReference>
<dbReference type="InterPro" id="IPR036259">
    <property type="entry name" value="MFS_trans_sf"/>
</dbReference>
<dbReference type="AlphaFoldDB" id="D8J2S3"/>
<feature type="transmembrane region" description="Helical" evidence="1">
    <location>
        <begin position="100"/>
        <end position="124"/>
    </location>
</feature>
<dbReference type="PROSITE" id="PS51257">
    <property type="entry name" value="PROKAR_LIPOPROTEIN"/>
    <property type="match status" value="1"/>
</dbReference>
<dbReference type="Pfam" id="PF07690">
    <property type="entry name" value="MFS_1"/>
    <property type="match status" value="1"/>
</dbReference>
<dbReference type="KEGG" id="hje:HacjB3_08235"/>
<keyword evidence="1" id="KW-0472">Membrane</keyword>
<dbReference type="Gene3D" id="1.20.1250.20">
    <property type="entry name" value="MFS general substrate transporter like domains"/>
    <property type="match status" value="2"/>
</dbReference>
<protein>
    <submittedName>
        <fullName evidence="3">Major facilitator superfamily MFS_1</fullName>
    </submittedName>
    <submittedName>
        <fullName evidence="4">Major facilitator superfamily protein</fullName>
    </submittedName>
</protein>
<dbReference type="EMBL" id="AOHV01000038">
    <property type="protein sequence ID" value="ELY34952.1"/>
    <property type="molecule type" value="Genomic_DNA"/>
</dbReference>
<evidence type="ECO:0000259" key="2">
    <source>
        <dbReference type="PROSITE" id="PS50850"/>
    </source>
</evidence>
<accession>D8J2S3</accession>
<feature type="transmembrane region" description="Helical" evidence="1">
    <location>
        <begin position="7"/>
        <end position="31"/>
    </location>
</feature>
<dbReference type="Proteomes" id="UP000000390">
    <property type="component" value="Chromosome"/>
</dbReference>
<gene>
    <name evidence="3" type="ordered locus">HacjB3_08235</name>
    <name evidence="4" type="ORF">C497_14472</name>
</gene>
<evidence type="ECO:0000256" key="1">
    <source>
        <dbReference type="SAM" id="Phobius"/>
    </source>
</evidence>
<evidence type="ECO:0000313" key="3">
    <source>
        <dbReference type="EMBL" id="ADJ15030.1"/>
    </source>
</evidence>
<dbReference type="InterPro" id="IPR050327">
    <property type="entry name" value="Proton-linked_MCT"/>
</dbReference>
<dbReference type="Proteomes" id="UP000011645">
    <property type="component" value="Unassembled WGS sequence"/>
</dbReference>
<dbReference type="RefSeq" id="WP_008417569.1">
    <property type="nucleotide sequence ID" value="NC_014297.1"/>
</dbReference>
<dbReference type="eggNOG" id="arCOG00147">
    <property type="taxonomic scope" value="Archaea"/>
</dbReference>
<feature type="transmembrane region" description="Helical" evidence="1">
    <location>
        <begin position="229"/>
        <end position="251"/>
    </location>
</feature>
<organism evidence="3 5">
    <name type="scientific">Halalkalicoccus jeotgali (strain DSM 18796 / CECT 7217 / JCM 14584 / KCTC 4019 / B3)</name>
    <dbReference type="NCBI Taxonomy" id="795797"/>
    <lineage>
        <taxon>Archaea</taxon>
        <taxon>Methanobacteriati</taxon>
        <taxon>Methanobacteriota</taxon>
        <taxon>Stenosarchaea group</taxon>
        <taxon>Halobacteria</taxon>
        <taxon>Halobacteriales</taxon>
        <taxon>Halococcaceae</taxon>
        <taxon>Halalkalicoccus</taxon>
    </lineage>
</organism>
<feature type="transmembrane region" description="Helical" evidence="1">
    <location>
        <begin position="351"/>
        <end position="371"/>
    </location>
</feature>
<reference evidence="3 5" key="1">
    <citation type="journal article" date="2010" name="J. Bacteriol.">
        <title>Complete genome sequence of Halalkalicoccus jeotgali B3(T), an extremely halophilic archaeon.</title>
        <authorList>
            <person name="Roh S.W."/>
            <person name="Nam Y.D."/>
            <person name="Nam S.H."/>
            <person name="Choi S.H."/>
            <person name="Park H.S."/>
            <person name="Bae J.W."/>
        </authorList>
    </citation>
    <scope>NUCLEOTIDE SEQUENCE [LARGE SCALE GENOMIC DNA]</scope>
    <source>
        <strain evidence="3">B3</strain>
        <strain evidence="5">DSM 18796 / CECT 7217 / JCM 14584 / KCTC 4019 / B3</strain>
    </source>
</reference>
<evidence type="ECO:0000313" key="6">
    <source>
        <dbReference type="Proteomes" id="UP000011645"/>
    </source>
</evidence>
<feature type="transmembrane region" description="Helical" evidence="1">
    <location>
        <begin position="318"/>
        <end position="339"/>
    </location>
</feature>
<dbReference type="GO" id="GO:0022857">
    <property type="term" value="F:transmembrane transporter activity"/>
    <property type="evidence" value="ECO:0007669"/>
    <property type="project" value="InterPro"/>
</dbReference>
<dbReference type="PANTHER" id="PTHR11360:SF284">
    <property type="entry name" value="EG:103B4.3 PROTEIN-RELATED"/>
    <property type="match status" value="1"/>
</dbReference>
<feature type="transmembrane region" description="Helical" evidence="1">
    <location>
        <begin position="78"/>
        <end position="94"/>
    </location>
</feature>
<dbReference type="PATRIC" id="fig|795797.18.peg.1639"/>
<dbReference type="SUPFAM" id="SSF103473">
    <property type="entry name" value="MFS general substrate transporter"/>
    <property type="match status" value="1"/>
</dbReference>
<feature type="transmembrane region" description="Helical" evidence="1">
    <location>
        <begin position="263"/>
        <end position="282"/>
    </location>
</feature>
<dbReference type="STRING" id="795797.HacjB3_08235"/>
<sequence>MSLAGRVYYGWVVVAACFLGSFVVFGLSYSFGVFFEPILAEFGRSRGVTSVAFGVQSLMLYLGAVGIGVLVDRYGTRRMLAAGAVVLVFGLLATSRAQSLLVLVFTYGIVTGLGMSVLFVVSYATVPRWFDRRQGLAGGLASAGLGMGMVVVAPAADALIVRVGWRSALSILAAGAVALLAVAIVAVRDEPAPAQVPAREFDRGVRASERPPLRDQLAAVRAIAGSPAFLAQFVGWLLIYTTLYVVLSHLVVHAVDLGLSRTVGASAVALIGGASVVGRVAIGHAADRIGRVSTFAACSAVMGGAAIALPALDTAAALFAFAGVYGLAYGGNGALLAPLTADLFGRENINAVFGLVSVSLGLSGLVSPYLAGAGHDAIGTYSPAFVAAGVLALVGAGAIVAAGRFST</sequence>
<reference evidence="4 6" key="2">
    <citation type="journal article" date="2014" name="PLoS Genet.">
        <title>Phylogenetically driven sequencing of extremely halophilic archaea reveals strategies for static and dynamic osmo-response.</title>
        <authorList>
            <person name="Becker E.A."/>
            <person name="Seitzer P.M."/>
            <person name="Tritt A."/>
            <person name="Larsen D."/>
            <person name="Krusor M."/>
            <person name="Yao A.I."/>
            <person name="Wu D."/>
            <person name="Madern D."/>
            <person name="Eisen J.A."/>
            <person name="Darling A.E."/>
            <person name="Facciotti M.T."/>
        </authorList>
    </citation>
    <scope>NUCLEOTIDE SEQUENCE [LARGE SCALE GENOMIC DNA]</scope>
    <source>
        <strain evidence="4">B3</strain>
        <strain evidence="6">DSM 18796 / CECT 7217 / JCM 14584 / KCTC 4019 / B3</strain>
    </source>
</reference>
<keyword evidence="1" id="KW-0812">Transmembrane</keyword>
<dbReference type="InterPro" id="IPR020846">
    <property type="entry name" value="MFS_dom"/>
</dbReference>
<dbReference type="HOGENOM" id="CLU_001265_59_9_2"/>
<dbReference type="EMBL" id="CP002062">
    <property type="protein sequence ID" value="ADJ15030.1"/>
    <property type="molecule type" value="Genomic_DNA"/>
</dbReference>
<feature type="transmembrane region" description="Helical" evidence="1">
    <location>
        <begin position="51"/>
        <end position="71"/>
    </location>
</feature>
<proteinExistence type="predicted"/>
<feature type="domain" description="Major facilitator superfamily (MFS) profile" evidence="2">
    <location>
        <begin position="13"/>
        <end position="407"/>
    </location>
</feature>
<dbReference type="GeneID" id="9419447"/>
<feature type="transmembrane region" description="Helical" evidence="1">
    <location>
        <begin position="136"/>
        <end position="156"/>
    </location>
</feature>
<evidence type="ECO:0000313" key="4">
    <source>
        <dbReference type="EMBL" id="ELY34952.1"/>
    </source>
</evidence>
<keyword evidence="1" id="KW-1133">Transmembrane helix</keyword>
<evidence type="ECO:0000313" key="5">
    <source>
        <dbReference type="Proteomes" id="UP000000390"/>
    </source>
</evidence>
<dbReference type="PROSITE" id="PS50850">
    <property type="entry name" value="MFS"/>
    <property type="match status" value="1"/>
</dbReference>
<dbReference type="InterPro" id="IPR011701">
    <property type="entry name" value="MFS"/>
</dbReference>
<keyword evidence="6" id="KW-1185">Reference proteome</keyword>
<dbReference type="OrthoDB" id="359492at2157"/>